<evidence type="ECO:0000256" key="9">
    <source>
        <dbReference type="PIRSR" id="PIRSR600823-3"/>
    </source>
</evidence>
<evidence type="ECO:0000256" key="5">
    <source>
        <dbReference type="ARBA" id="ARBA00022723"/>
    </source>
</evidence>
<comment type="cofactor">
    <cofactor evidence="9">
        <name>Ca(2+)</name>
        <dbReference type="ChEBI" id="CHEBI:29108"/>
    </cofactor>
    <text evidence="9">Binds 2 calcium ions per subunit.</text>
</comment>
<keyword evidence="7 9" id="KW-0408">Iron</keyword>
<dbReference type="Gramene" id="PRQ33377">
    <property type="protein sequence ID" value="PRQ33377"/>
    <property type="gene ID" value="RchiOBHm_Chr5g0056911"/>
</dbReference>
<feature type="binding site" evidence="8">
    <location>
        <position position="78"/>
    </location>
    <ligand>
        <name>substrate</name>
    </ligand>
</feature>
<keyword evidence="6 12" id="KW-0560">Oxidoreductase</keyword>
<comment type="catalytic activity">
    <reaction evidence="1">
        <text>2 a phenolic donor + H2O2 = 2 a phenolic radical donor + 2 H2O</text>
        <dbReference type="Rhea" id="RHEA:56136"/>
        <dbReference type="ChEBI" id="CHEBI:15377"/>
        <dbReference type="ChEBI" id="CHEBI:16240"/>
        <dbReference type="ChEBI" id="CHEBI:139520"/>
        <dbReference type="ChEBI" id="CHEBI:139521"/>
        <dbReference type="EC" id="1.11.1.7"/>
    </reaction>
</comment>
<protein>
    <recommendedName>
        <fullName evidence="2">peroxidase</fullName>
        <ecNumber evidence="2">1.11.1.7</ecNumber>
    </recommendedName>
</protein>
<dbReference type="InterPro" id="IPR002016">
    <property type="entry name" value="Haem_peroxidase"/>
</dbReference>
<dbReference type="EC" id="1.11.1.7" evidence="2"/>
<proteinExistence type="inferred from homology"/>
<feature type="binding site" description="axial binding residue" evidence="9">
    <location>
        <position position="108"/>
    </location>
    <ligand>
        <name>heme b</name>
        <dbReference type="ChEBI" id="CHEBI:60344"/>
    </ligand>
    <ligandPart>
        <name>Fe</name>
        <dbReference type="ChEBI" id="CHEBI:18248"/>
    </ligandPart>
</feature>
<dbReference type="GO" id="GO:0020037">
    <property type="term" value="F:heme binding"/>
    <property type="evidence" value="ECO:0007669"/>
    <property type="project" value="InterPro"/>
</dbReference>
<comment type="similarity">
    <text evidence="10">Belongs to the peroxidase family.</text>
</comment>
<sequence length="146" mass="16339">MLLFARAIYPNENIQCQCILLYVGSTNISSQFGPSIQFLITFSTFSTCICVPSPSYNVLLGRSDARTQGTNDTHRNQPAPLFSFSQWKSSFPSHRLNLKHSVVLSAAHTIGLARCATFRDGIYNDTNIDVQLCSFCKTNLPIKLWK</sequence>
<dbReference type="InterPro" id="IPR010255">
    <property type="entry name" value="Haem_peroxidase_sf"/>
</dbReference>
<evidence type="ECO:0000256" key="8">
    <source>
        <dbReference type="PIRSR" id="PIRSR600823-2"/>
    </source>
</evidence>
<feature type="domain" description="Plant heme peroxidase family profile" evidence="11">
    <location>
        <begin position="39"/>
        <end position="146"/>
    </location>
</feature>
<dbReference type="SUPFAM" id="SSF48113">
    <property type="entry name" value="Heme-dependent peroxidases"/>
    <property type="match status" value="1"/>
</dbReference>
<organism evidence="12 13">
    <name type="scientific">Rosa chinensis</name>
    <name type="common">China rose</name>
    <dbReference type="NCBI Taxonomy" id="74649"/>
    <lineage>
        <taxon>Eukaryota</taxon>
        <taxon>Viridiplantae</taxon>
        <taxon>Streptophyta</taxon>
        <taxon>Embryophyta</taxon>
        <taxon>Tracheophyta</taxon>
        <taxon>Spermatophyta</taxon>
        <taxon>Magnoliopsida</taxon>
        <taxon>eudicotyledons</taxon>
        <taxon>Gunneridae</taxon>
        <taxon>Pentapetalae</taxon>
        <taxon>rosids</taxon>
        <taxon>fabids</taxon>
        <taxon>Rosales</taxon>
        <taxon>Rosaceae</taxon>
        <taxon>Rosoideae</taxon>
        <taxon>Rosoideae incertae sedis</taxon>
        <taxon>Rosa</taxon>
    </lineage>
</organism>
<keyword evidence="4" id="KW-0349">Heme</keyword>
<feature type="binding site" evidence="9">
    <location>
        <position position="109"/>
    </location>
    <ligand>
        <name>Ca(2+)</name>
        <dbReference type="ChEBI" id="CHEBI:29108"/>
        <label>2</label>
    </ligand>
</feature>
<evidence type="ECO:0000259" key="11">
    <source>
        <dbReference type="PROSITE" id="PS50873"/>
    </source>
</evidence>
<comment type="caution">
    <text evidence="12">The sequence shown here is derived from an EMBL/GenBank/DDBJ whole genome shotgun (WGS) entry which is preliminary data.</text>
</comment>
<evidence type="ECO:0000256" key="10">
    <source>
        <dbReference type="RuleBase" id="RU004241"/>
    </source>
</evidence>
<dbReference type="AlphaFoldDB" id="A0A2P6QGT0"/>
<comment type="cofactor">
    <cofactor evidence="9">
        <name>heme b</name>
        <dbReference type="ChEBI" id="CHEBI:60344"/>
    </cofactor>
    <text evidence="9">Binds 1 heme b (iron(II)-protoporphyrin IX) group per subunit.</text>
</comment>
<dbReference type="GO" id="GO:0046872">
    <property type="term" value="F:metal ion binding"/>
    <property type="evidence" value="ECO:0007669"/>
    <property type="project" value="UniProtKB-KW"/>
</dbReference>
<dbReference type="Proteomes" id="UP000238479">
    <property type="component" value="Chromosome 5"/>
</dbReference>
<dbReference type="GO" id="GO:0140825">
    <property type="term" value="F:lactoperoxidase activity"/>
    <property type="evidence" value="ECO:0007669"/>
    <property type="project" value="UniProtKB-EC"/>
</dbReference>
<reference evidence="12 13" key="1">
    <citation type="journal article" date="2018" name="Nat. Genet.">
        <title>The Rosa genome provides new insights in the design of modern roses.</title>
        <authorList>
            <person name="Bendahmane M."/>
        </authorList>
    </citation>
    <scope>NUCLEOTIDE SEQUENCE [LARGE SCALE GENOMIC DNA]</scope>
    <source>
        <strain evidence="13">cv. Old Blush</strain>
    </source>
</reference>
<dbReference type="PANTHER" id="PTHR31517:SF48">
    <property type="entry name" value="PEROXIDASE 16-RELATED"/>
    <property type="match status" value="1"/>
</dbReference>
<dbReference type="InterPro" id="IPR000823">
    <property type="entry name" value="Peroxidase_pln"/>
</dbReference>
<dbReference type="PANTHER" id="PTHR31517">
    <property type="match status" value="1"/>
</dbReference>
<keyword evidence="9" id="KW-0106">Calcium</keyword>
<dbReference type="EMBL" id="PDCK01000043">
    <property type="protein sequence ID" value="PRQ33377.1"/>
    <property type="molecule type" value="Genomic_DNA"/>
</dbReference>
<evidence type="ECO:0000256" key="7">
    <source>
        <dbReference type="ARBA" id="ARBA00023004"/>
    </source>
</evidence>
<dbReference type="STRING" id="74649.A0A2P6QGT0"/>
<dbReference type="PROSITE" id="PS50873">
    <property type="entry name" value="PEROXIDASE_4"/>
    <property type="match status" value="1"/>
</dbReference>
<evidence type="ECO:0000313" key="13">
    <source>
        <dbReference type="Proteomes" id="UP000238479"/>
    </source>
</evidence>
<evidence type="ECO:0000256" key="1">
    <source>
        <dbReference type="ARBA" id="ARBA00000189"/>
    </source>
</evidence>
<keyword evidence="3 12" id="KW-0575">Peroxidase</keyword>
<evidence type="ECO:0000256" key="2">
    <source>
        <dbReference type="ARBA" id="ARBA00012313"/>
    </source>
</evidence>
<dbReference type="Gene3D" id="1.10.420.10">
    <property type="entry name" value="Peroxidase, domain 2"/>
    <property type="match status" value="1"/>
</dbReference>
<name>A0A2P6QGT0_ROSCH</name>
<evidence type="ECO:0000313" key="12">
    <source>
        <dbReference type="EMBL" id="PRQ33377.1"/>
    </source>
</evidence>
<gene>
    <name evidence="12" type="ORF">RchiOBHm_Chr5g0056911</name>
</gene>
<evidence type="ECO:0000256" key="3">
    <source>
        <dbReference type="ARBA" id="ARBA00022559"/>
    </source>
</evidence>
<evidence type="ECO:0000256" key="4">
    <source>
        <dbReference type="ARBA" id="ARBA00022617"/>
    </source>
</evidence>
<keyword evidence="5 9" id="KW-0479">Metal-binding</keyword>
<dbReference type="GO" id="GO:0006979">
    <property type="term" value="P:response to oxidative stress"/>
    <property type="evidence" value="ECO:0007669"/>
    <property type="project" value="InterPro"/>
</dbReference>
<accession>A0A2P6QGT0</accession>
<dbReference type="Pfam" id="PF00141">
    <property type="entry name" value="peroxidase"/>
    <property type="match status" value="1"/>
</dbReference>
<evidence type="ECO:0000256" key="6">
    <source>
        <dbReference type="ARBA" id="ARBA00023002"/>
    </source>
</evidence>
<keyword evidence="13" id="KW-1185">Reference proteome</keyword>